<sequence>MLNAASRLSALAPNALLRAVQTLRDDITQRLGKSSATVSEWKDMLLLVDPEVQVRPECGTVIVRRGKAALDRLARHYLVPPHDILPKLSRKALVHENPVDYGLSDEEWLALCL</sequence>
<dbReference type="EMBL" id="CP060202">
    <property type="protein sequence ID" value="QNH62761.1"/>
    <property type="molecule type" value="Genomic_DNA"/>
</dbReference>
<name>A0A7G7W8R8_9BACT</name>
<keyword evidence="2" id="KW-1185">Reference proteome</keyword>
<dbReference type="Proteomes" id="UP000515489">
    <property type="component" value="Chromosome"/>
</dbReference>
<evidence type="ECO:0000313" key="1">
    <source>
        <dbReference type="EMBL" id="QNH62761.1"/>
    </source>
</evidence>
<reference evidence="1 2" key="1">
    <citation type="submission" date="2020-08" db="EMBL/GenBank/DDBJ databases">
        <title>Hymenobacter sp. S2-20-2 genome sequencing.</title>
        <authorList>
            <person name="Jin L."/>
        </authorList>
    </citation>
    <scope>NUCLEOTIDE SEQUENCE [LARGE SCALE GENOMIC DNA]</scope>
    <source>
        <strain evidence="1 2">S2-20-2</strain>
    </source>
</reference>
<dbReference type="AlphaFoldDB" id="A0A7G7W8R8"/>
<organism evidence="1 2">
    <name type="scientific">Hymenobacter sediminicola</name>
    <dbReference type="NCBI Taxonomy" id="2761579"/>
    <lineage>
        <taxon>Bacteria</taxon>
        <taxon>Pseudomonadati</taxon>
        <taxon>Bacteroidota</taxon>
        <taxon>Cytophagia</taxon>
        <taxon>Cytophagales</taxon>
        <taxon>Hymenobacteraceae</taxon>
        <taxon>Hymenobacter</taxon>
    </lineage>
</organism>
<gene>
    <name evidence="1" type="ORF">H4317_02765</name>
</gene>
<evidence type="ECO:0000313" key="2">
    <source>
        <dbReference type="Proteomes" id="UP000515489"/>
    </source>
</evidence>
<proteinExistence type="predicted"/>
<dbReference type="RefSeq" id="WP_185888667.1">
    <property type="nucleotide sequence ID" value="NZ_CP060202.1"/>
</dbReference>
<accession>A0A7G7W8R8</accession>
<dbReference type="KEGG" id="hsk:H4317_02765"/>
<protein>
    <submittedName>
        <fullName evidence="1">Uncharacterized protein</fullName>
    </submittedName>
</protein>